<evidence type="ECO:0000256" key="1">
    <source>
        <dbReference type="PROSITE-ProRule" id="PRU00175"/>
    </source>
</evidence>
<dbReference type="GO" id="GO:0008270">
    <property type="term" value="F:zinc ion binding"/>
    <property type="evidence" value="ECO:0007669"/>
    <property type="project" value="UniProtKB-KW"/>
</dbReference>
<dbReference type="SUPFAM" id="SSF57850">
    <property type="entry name" value="RING/U-box"/>
    <property type="match status" value="1"/>
</dbReference>
<feature type="compositionally biased region" description="Polar residues" evidence="2">
    <location>
        <begin position="21"/>
        <end position="31"/>
    </location>
</feature>
<evidence type="ECO:0000259" key="3">
    <source>
        <dbReference type="PROSITE" id="PS50089"/>
    </source>
</evidence>
<feature type="domain" description="RING-type" evidence="3">
    <location>
        <begin position="237"/>
        <end position="291"/>
    </location>
</feature>
<sequence length="511" mass="54243">MQLRSGRSKGTALSMEDRPFSGNQPMIPNTTTKKRRLASDHDCADTMLPAQGPLQKKQRVDSPHVSIVLPTPDLPDYVSPLETNPKPASSWRRDESRSLEAITVNIVDHALPDSVGHDAVIPNSPNVDNIEALLEHHANSNVGPDDKPKFSGCRTCGAPLWSCAHGSLSRLRPTAPQTLPVPPFGEHASSCPSSPPVSPRTTTGPAARCSNFWPEIITHSIKRPGSAESHARPGPACAFCSANLDIFAMPPASSSSSPETEPAVLLHCGHVLGANCMTANTALGSPQCPLCLFDTTCRGCRAPVAIPLPTAADGPRTLPLTLAQRESLGDDGAHPSAPALCPRCDDEAQYAATLRGGRFPSLFAHRLLATPLFRLVNRAVRAHGVVSGRDAAGARAVACDVAELVEDNFRALLQASRAWDLVSRAEHNPWAAALPTRGAGRGFYAGLRSGETSSAFLDPQCETSRAEQRAKVAAADAQAAERFRAAFEKDLRARRAAMLEAQQLGITIASG</sequence>
<dbReference type="STRING" id="100787.A0A0G4KG29"/>
<keyword evidence="1" id="KW-0862">Zinc</keyword>
<keyword evidence="1" id="KW-0479">Metal-binding</keyword>
<protein>
    <recommendedName>
        <fullName evidence="3">RING-type domain-containing protein</fullName>
    </recommendedName>
</protein>
<feature type="region of interest" description="Disordered" evidence="2">
    <location>
        <begin position="1"/>
        <end position="47"/>
    </location>
</feature>
<name>A0A0G4KG29_VERLO</name>
<evidence type="ECO:0000313" key="5">
    <source>
        <dbReference type="Proteomes" id="UP000044602"/>
    </source>
</evidence>
<keyword evidence="5" id="KW-1185">Reference proteome</keyword>
<dbReference type="PROSITE" id="PS50089">
    <property type="entry name" value="ZF_RING_2"/>
    <property type="match status" value="1"/>
</dbReference>
<organism evidence="4 5">
    <name type="scientific">Verticillium longisporum</name>
    <name type="common">Verticillium dahliae var. longisporum</name>
    <dbReference type="NCBI Taxonomy" id="100787"/>
    <lineage>
        <taxon>Eukaryota</taxon>
        <taxon>Fungi</taxon>
        <taxon>Dikarya</taxon>
        <taxon>Ascomycota</taxon>
        <taxon>Pezizomycotina</taxon>
        <taxon>Sordariomycetes</taxon>
        <taxon>Hypocreomycetidae</taxon>
        <taxon>Glomerellales</taxon>
        <taxon>Plectosphaerellaceae</taxon>
        <taxon>Verticillium</taxon>
    </lineage>
</organism>
<gene>
    <name evidence="4" type="ORF">BN1708_009204</name>
</gene>
<feature type="region of interest" description="Disordered" evidence="2">
    <location>
        <begin position="183"/>
        <end position="205"/>
    </location>
</feature>
<evidence type="ECO:0000313" key="4">
    <source>
        <dbReference type="EMBL" id="CRJ87059.1"/>
    </source>
</evidence>
<keyword evidence="1" id="KW-0863">Zinc-finger</keyword>
<proteinExistence type="predicted"/>
<dbReference type="InterPro" id="IPR001841">
    <property type="entry name" value="Znf_RING"/>
</dbReference>
<dbReference type="AlphaFoldDB" id="A0A0G4KG29"/>
<dbReference type="EMBL" id="CVQH01000558">
    <property type="protein sequence ID" value="CRJ87059.1"/>
    <property type="molecule type" value="Genomic_DNA"/>
</dbReference>
<reference evidence="4 5" key="1">
    <citation type="submission" date="2015-05" db="EMBL/GenBank/DDBJ databases">
        <authorList>
            <person name="Wang D.B."/>
            <person name="Wang M."/>
        </authorList>
    </citation>
    <scope>NUCLEOTIDE SEQUENCE [LARGE SCALE GENOMIC DNA]</scope>
    <source>
        <strain evidence="4">VL1</strain>
    </source>
</reference>
<accession>A0A0G4KG29</accession>
<dbReference type="Proteomes" id="UP000044602">
    <property type="component" value="Unassembled WGS sequence"/>
</dbReference>
<evidence type="ECO:0000256" key="2">
    <source>
        <dbReference type="SAM" id="MobiDB-lite"/>
    </source>
</evidence>